<feature type="region of interest" description="Disordered" evidence="1">
    <location>
        <begin position="50"/>
        <end position="100"/>
    </location>
</feature>
<dbReference type="AlphaFoldDB" id="A0A4Q2RFX2"/>
<feature type="region of interest" description="Disordered" evidence="1">
    <location>
        <begin position="112"/>
        <end position="143"/>
    </location>
</feature>
<dbReference type="Proteomes" id="UP000289411">
    <property type="component" value="Unassembled WGS sequence"/>
</dbReference>
<evidence type="ECO:0000256" key="1">
    <source>
        <dbReference type="SAM" id="MobiDB-lite"/>
    </source>
</evidence>
<accession>A0A4Q2RFX2</accession>
<keyword evidence="2" id="KW-0812">Transmembrane</keyword>
<keyword evidence="4" id="KW-1185">Reference proteome</keyword>
<name>A0A4Q2RFX2_9HYPH</name>
<dbReference type="EMBL" id="QYBC01000004">
    <property type="protein sequence ID" value="RYB06337.1"/>
    <property type="molecule type" value="Genomic_DNA"/>
</dbReference>
<keyword evidence="2" id="KW-0472">Membrane</keyword>
<reference evidence="3 4" key="1">
    <citation type="submission" date="2018-09" db="EMBL/GenBank/DDBJ databases">
        <authorList>
            <person name="Grouzdev D.S."/>
            <person name="Krutkina M.S."/>
        </authorList>
    </citation>
    <scope>NUCLEOTIDE SEQUENCE [LARGE SCALE GENOMIC DNA]</scope>
    <source>
        <strain evidence="3 4">RmlP001</strain>
    </source>
</reference>
<feature type="transmembrane region" description="Helical" evidence="2">
    <location>
        <begin position="28"/>
        <end position="47"/>
    </location>
</feature>
<gene>
    <name evidence="3" type="ORF">D3272_06175</name>
</gene>
<keyword evidence="2" id="KW-1133">Transmembrane helix</keyword>
<sequence>MAGDGLFDPLGVNRAEPARSVPILSPPLAVALLAALGVAALIGVAWLRDDGDRGRPRAVSPIERIAPPPAPPPPAPPPPAAVPPAAVPPVALPPGFPDIADQDVEIQNGVRIIRPRRDRGPPVSGQSIPVPPPTTFGVPAANR</sequence>
<evidence type="ECO:0000313" key="3">
    <source>
        <dbReference type="EMBL" id="RYB06337.1"/>
    </source>
</evidence>
<feature type="compositionally biased region" description="Pro residues" evidence="1">
    <location>
        <begin position="66"/>
        <end position="96"/>
    </location>
</feature>
<evidence type="ECO:0000256" key="2">
    <source>
        <dbReference type="SAM" id="Phobius"/>
    </source>
</evidence>
<reference evidence="3 4" key="2">
    <citation type="submission" date="2019-02" db="EMBL/GenBank/DDBJ databases">
        <title>'Lichenibacterium ramalinii' gen. nov. sp. nov., 'Lichenibacterium minor' gen. nov. sp. nov.</title>
        <authorList>
            <person name="Pankratov T."/>
        </authorList>
    </citation>
    <scope>NUCLEOTIDE SEQUENCE [LARGE SCALE GENOMIC DNA]</scope>
    <source>
        <strain evidence="3 4">RmlP001</strain>
    </source>
</reference>
<protein>
    <submittedName>
        <fullName evidence="3">Uncharacterized protein</fullName>
    </submittedName>
</protein>
<evidence type="ECO:0000313" key="4">
    <source>
        <dbReference type="Proteomes" id="UP000289411"/>
    </source>
</evidence>
<proteinExistence type="predicted"/>
<comment type="caution">
    <text evidence="3">The sequence shown here is derived from an EMBL/GenBank/DDBJ whole genome shotgun (WGS) entry which is preliminary data.</text>
</comment>
<organism evidence="3 4">
    <name type="scientific">Lichenibacterium ramalinae</name>
    <dbReference type="NCBI Taxonomy" id="2316527"/>
    <lineage>
        <taxon>Bacteria</taxon>
        <taxon>Pseudomonadati</taxon>
        <taxon>Pseudomonadota</taxon>
        <taxon>Alphaproteobacteria</taxon>
        <taxon>Hyphomicrobiales</taxon>
        <taxon>Lichenihabitantaceae</taxon>
        <taxon>Lichenibacterium</taxon>
    </lineage>
</organism>
<dbReference type="RefSeq" id="WP_129218274.1">
    <property type="nucleotide sequence ID" value="NZ_QYBC01000004.1"/>
</dbReference>